<dbReference type="GO" id="GO:0004494">
    <property type="term" value="F:methylmalonyl-CoA mutase activity"/>
    <property type="evidence" value="ECO:0007669"/>
    <property type="project" value="UniProtKB-EC"/>
</dbReference>
<evidence type="ECO:0000313" key="3">
    <source>
        <dbReference type="EMBL" id="AQS67527.1"/>
    </source>
</evidence>
<dbReference type="Proteomes" id="UP000189443">
    <property type="component" value="Chromosome"/>
</dbReference>
<dbReference type="KEGG" id="spac:B1H29_11895"/>
<dbReference type="Pfam" id="PF01642">
    <property type="entry name" value="MM_CoA_mutase"/>
    <property type="match status" value="2"/>
</dbReference>
<feature type="domain" description="Methylmalonyl-CoA mutase alpha/beta chain catalytic" evidence="2">
    <location>
        <begin position="3"/>
        <end position="227"/>
    </location>
</feature>
<dbReference type="PANTHER" id="PTHR48101">
    <property type="entry name" value="METHYLMALONYL-COA MUTASE, MITOCHONDRIAL-RELATED"/>
    <property type="match status" value="1"/>
</dbReference>
<comment type="subunit">
    <text evidence="1">Heterodimer of an alpha and a beta chain.</text>
</comment>
<proteinExistence type="predicted"/>
<organism evidence="3 4">
    <name type="scientific">Streptomyces pactum</name>
    <dbReference type="NCBI Taxonomy" id="68249"/>
    <lineage>
        <taxon>Bacteria</taxon>
        <taxon>Bacillati</taxon>
        <taxon>Actinomycetota</taxon>
        <taxon>Actinomycetes</taxon>
        <taxon>Kitasatosporales</taxon>
        <taxon>Streptomycetaceae</taxon>
        <taxon>Streptomyces</taxon>
    </lineage>
</organism>
<dbReference type="PANTHER" id="PTHR48101:SF1">
    <property type="entry name" value="METHYLMALONYL-COA MUTASE, LARGE SUBUNIT"/>
    <property type="match status" value="1"/>
</dbReference>
<evidence type="ECO:0000256" key="1">
    <source>
        <dbReference type="ARBA" id="ARBA00011870"/>
    </source>
</evidence>
<accession>A0A1S6J6X7</accession>
<reference evidence="3 4" key="1">
    <citation type="submission" date="2017-02" db="EMBL/GenBank/DDBJ databases">
        <title>Streptomyces pactum ACT12 Genome sequencing and assembly.</title>
        <authorList>
            <person name="Xue Q."/>
            <person name="Yan X."/>
            <person name="Jia L."/>
            <person name="Yan H."/>
        </authorList>
    </citation>
    <scope>NUCLEOTIDE SEQUENCE [LARGE SCALE GENOMIC DNA]</scope>
    <source>
        <strain evidence="3 4">ACT12</strain>
    </source>
</reference>
<feature type="domain" description="Methylmalonyl-CoA mutase alpha/beta chain catalytic" evidence="2">
    <location>
        <begin position="316"/>
        <end position="380"/>
    </location>
</feature>
<dbReference type="GO" id="GO:0031419">
    <property type="term" value="F:cobalamin binding"/>
    <property type="evidence" value="ECO:0007669"/>
    <property type="project" value="UniProtKB-KW"/>
</dbReference>
<name>A0A1S6J6X7_9ACTN</name>
<dbReference type="InterPro" id="IPR016176">
    <property type="entry name" value="Cbl-dep_enz_cat"/>
</dbReference>
<gene>
    <name evidence="3" type="ORF">B1H29_11895</name>
</gene>
<dbReference type="EMBL" id="CP019724">
    <property type="protein sequence ID" value="AQS67527.1"/>
    <property type="molecule type" value="Genomic_DNA"/>
</dbReference>
<keyword evidence="4" id="KW-1185">Reference proteome</keyword>
<dbReference type="SUPFAM" id="SSF51703">
    <property type="entry name" value="Cobalamin (vitamin B12)-dependent enzymes"/>
    <property type="match status" value="1"/>
</dbReference>
<evidence type="ECO:0000259" key="2">
    <source>
        <dbReference type="Pfam" id="PF01642"/>
    </source>
</evidence>
<dbReference type="RefSeq" id="WP_055417840.1">
    <property type="nucleotide sequence ID" value="NZ_CP019724.1"/>
</dbReference>
<sequence>MTGCVGAAQANARMRRMVGAGARELTVSFDAPTRTGLDSSSPGAWGLVGHRGVPIDSIDDMRVLLGGLPLDRVAVSLATDGCAAPLLALYGLVAEEHGTPAGRLTGGVGNDVLTDLLLSGSAPFPPRAALRLTRDVLAHALAELPRWRCVTVRGDRLAEAGAGPAQEIAFTVAAGSEYLLTAAAIGLDPAAVAARTTLCVSAARAERDSRAKVRAVRRLWVRTVRAHLRTAPVPRLCVSAADHRLSATAAGTGTAPEPTGPVGLEATAADLLYRVARQGGLYAVLERRRGPELFGVHGPGLPAPLPRLARPWTSSDTVRARQSERLAKLRAWRVQPAVDDALLRLCEAARGDDNLLGPLREALAYRATLGEVCAALRETWAPDPPVTRR</sequence>
<dbReference type="Gene3D" id="3.20.20.240">
    <property type="entry name" value="Methylmalonyl-CoA mutase"/>
    <property type="match status" value="2"/>
</dbReference>
<dbReference type="InterPro" id="IPR006099">
    <property type="entry name" value="MeMalonylCoA_mutase_a/b_cat"/>
</dbReference>
<dbReference type="AlphaFoldDB" id="A0A1S6J6X7"/>
<evidence type="ECO:0000313" key="4">
    <source>
        <dbReference type="Proteomes" id="UP000189443"/>
    </source>
</evidence>
<protein>
    <recommendedName>
        <fullName evidence="2">Methylmalonyl-CoA mutase alpha/beta chain catalytic domain-containing protein</fullName>
    </recommendedName>
</protein>